<dbReference type="NCBIfam" id="NF000955">
    <property type="entry name" value="PRK00099.1-1"/>
    <property type="match status" value="1"/>
</dbReference>
<dbReference type="AlphaFoldDB" id="A0A2H0YY88"/>
<organism evidence="6 7">
    <name type="scientific">Candidatus Kaiserbacteria bacterium CG08_land_8_20_14_0_20_50_21</name>
    <dbReference type="NCBI Taxonomy" id="1974604"/>
    <lineage>
        <taxon>Bacteria</taxon>
        <taxon>Candidatus Kaiseribacteriota</taxon>
    </lineage>
</organism>
<dbReference type="GO" id="GO:0006412">
    <property type="term" value="P:translation"/>
    <property type="evidence" value="ECO:0007669"/>
    <property type="project" value="UniProtKB-UniRule"/>
</dbReference>
<dbReference type="CDD" id="cd05797">
    <property type="entry name" value="Ribosomal_L10"/>
    <property type="match status" value="1"/>
</dbReference>
<keyword evidence="3 5" id="KW-0687">Ribonucleoprotein</keyword>
<evidence type="ECO:0000256" key="3">
    <source>
        <dbReference type="ARBA" id="ARBA00023274"/>
    </source>
</evidence>
<dbReference type="GO" id="GO:1990904">
    <property type="term" value="C:ribonucleoprotein complex"/>
    <property type="evidence" value="ECO:0007669"/>
    <property type="project" value="UniProtKB-KW"/>
</dbReference>
<dbReference type="SUPFAM" id="SSF160369">
    <property type="entry name" value="Ribosomal protein L10-like"/>
    <property type="match status" value="1"/>
</dbReference>
<evidence type="ECO:0000313" key="7">
    <source>
        <dbReference type="Proteomes" id="UP000228687"/>
    </source>
</evidence>
<comment type="caution">
    <text evidence="6">The sequence shown here is derived from an EMBL/GenBank/DDBJ whole genome shotgun (WGS) entry which is preliminary data.</text>
</comment>
<dbReference type="InterPro" id="IPR022973">
    <property type="entry name" value="Ribosomal_uL10_bac"/>
</dbReference>
<dbReference type="Pfam" id="PF00466">
    <property type="entry name" value="Ribosomal_L10"/>
    <property type="match status" value="1"/>
</dbReference>
<keyword evidence="2 5" id="KW-0689">Ribosomal protein</keyword>
<dbReference type="Proteomes" id="UP000228687">
    <property type="component" value="Unassembled WGS sequence"/>
</dbReference>
<dbReference type="EMBL" id="PEXT01000030">
    <property type="protein sequence ID" value="PIS43406.1"/>
    <property type="molecule type" value="Genomic_DNA"/>
</dbReference>
<name>A0A2H0YY88_9BACT</name>
<dbReference type="InterPro" id="IPR001790">
    <property type="entry name" value="Ribosomal_uL10"/>
</dbReference>
<gene>
    <name evidence="5 6" type="primary">rplJ</name>
    <name evidence="6" type="ORF">COT23_01470</name>
</gene>
<protein>
    <recommendedName>
        <fullName evidence="4 5">Large ribosomal subunit protein uL10</fullName>
    </recommendedName>
</protein>
<reference evidence="7" key="1">
    <citation type="submission" date="2017-09" db="EMBL/GenBank/DDBJ databases">
        <title>Depth-based differentiation of microbial function through sediment-hosted aquifers and enrichment of novel symbionts in the deep terrestrial subsurface.</title>
        <authorList>
            <person name="Probst A.J."/>
            <person name="Ladd B."/>
            <person name="Jarett J.K."/>
            <person name="Geller-Mcgrath D.E."/>
            <person name="Sieber C.M.K."/>
            <person name="Emerson J.B."/>
            <person name="Anantharaman K."/>
            <person name="Thomas B.C."/>
            <person name="Malmstrom R."/>
            <person name="Stieglmeier M."/>
            <person name="Klingl A."/>
            <person name="Woyke T."/>
            <person name="Ryan C.M."/>
            <person name="Banfield J.F."/>
        </authorList>
    </citation>
    <scope>NUCLEOTIDE SEQUENCE [LARGE SCALE GENOMIC DNA]</scope>
</reference>
<keyword evidence="5" id="KW-0699">rRNA-binding</keyword>
<dbReference type="Gene3D" id="3.30.70.1730">
    <property type="match status" value="1"/>
</dbReference>
<dbReference type="HAMAP" id="MF_00362">
    <property type="entry name" value="Ribosomal_uL10"/>
    <property type="match status" value="1"/>
</dbReference>
<accession>A0A2H0YY88</accession>
<dbReference type="InterPro" id="IPR047865">
    <property type="entry name" value="Ribosomal_uL10_bac_type"/>
</dbReference>
<dbReference type="PANTHER" id="PTHR11560">
    <property type="entry name" value="39S RIBOSOMAL PROTEIN L10, MITOCHONDRIAL"/>
    <property type="match status" value="1"/>
</dbReference>
<dbReference type="InterPro" id="IPR043141">
    <property type="entry name" value="Ribosomal_uL10-like_sf"/>
</dbReference>
<comment type="subunit">
    <text evidence="5">Part of the ribosomal stalk of the 50S ribosomal subunit. The N-terminus interacts with L11 and the large rRNA to form the base of the stalk. The C-terminus forms an elongated spine to which L12 dimers bind in a sequential fashion forming a multimeric L10(L12)X complex.</text>
</comment>
<sequence length="164" mass="17925">MAISKDKKRAIVAKLTDAFKEASSVVFVGFSKLSVKDASLLRKELLQAGVRYYVAKKTLIRLAIKQYGYEGQIPYLPGEVAVAWTATEEITGPARGVYEYGKKLKGALTLLGGVFEGMFADAEKMTALAAIPPMIVLRGMFANVINSPIQRLVIALDQITKKKQ</sequence>
<keyword evidence="5" id="KW-0694">RNA-binding</keyword>
<comment type="similarity">
    <text evidence="1 5">Belongs to the universal ribosomal protein uL10 family.</text>
</comment>
<dbReference type="GO" id="GO:0005840">
    <property type="term" value="C:ribosome"/>
    <property type="evidence" value="ECO:0007669"/>
    <property type="project" value="UniProtKB-KW"/>
</dbReference>
<dbReference type="GO" id="GO:0070180">
    <property type="term" value="F:large ribosomal subunit rRNA binding"/>
    <property type="evidence" value="ECO:0007669"/>
    <property type="project" value="UniProtKB-UniRule"/>
</dbReference>
<evidence type="ECO:0000256" key="2">
    <source>
        <dbReference type="ARBA" id="ARBA00022980"/>
    </source>
</evidence>
<evidence type="ECO:0000256" key="4">
    <source>
        <dbReference type="ARBA" id="ARBA00035202"/>
    </source>
</evidence>
<evidence type="ECO:0000313" key="6">
    <source>
        <dbReference type="EMBL" id="PIS43406.1"/>
    </source>
</evidence>
<proteinExistence type="inferred from homology"/>
<evidence type="ECO:0000256" key="5">
    <source>
        <dbReference type="HAMAP-Rule" id="MF_00362"/>
    </source>
</evidence>
<comment type="function">
    <text evidence="5">Forms part of the ribosomal stalk, playing a central role in the interaction of the ribosome with GTP-bound translation factors.</text>
</comment>
<evidence type="ECO:0000256" key="1">
    <source>
        <dbReference type="ARBA" id="ARBA00008889"/>
    </source>
</evidence>